<name>A0A5Q2N2M7_9FIRM</name>
<protein>
    <submittedName>
        <fullName evidence="1">Uncharacterized protein</fullName>
    </submittedName>
</protein>
<dbReference type="EMBL" id="CP045875">
    <property type="protein sequence ID" value="QGG48531.1"/>
    <property type="molecule type" value="Genomic_DNA"/>
</dbReference>
<keyword evidence="2" id="KW-1185">Reference proteome</keyword>
<dbReference type="RefSeq" id="WP_153725686.1">
    <property type="nucleotide sequence ID" value="NZ_CP045875.1"/>
</dbReference>
<dbReference type="Proteomes" id="UP000366051">
    <property type="component" value="Chromosome"/>
</dbReference>
<accession>A0A5Q2N2M7</accession>
<evidence type="ECO:0000313" key="1">
    <source>
        <dbReference type="EMBL" id="QGG48531.1"/>
    </source>
</evidence>
<organism evidence="1 2">
    <name type="scientific">Heliorestis convoluta</name>
    <dbReference type="NCBI Taxonomy" id="356322"/>
    <lineage>
        <taxon>Bacteria</taxon>
        <taxon>Bacillati</taxon>
        <taxon>Bacillota</taxon>
        <taxon>Clostridia</taxon>
        <taxon>Eubacteriales</taxon>
        <taxon>Heliobacteriaceae</taxon>
        <taxon>Heliorestis</taxon>
    </lineage>
</organism>
<dbReference type="KEGG" id="hcv:FTV88_2433"/>
<sequence>MVKRKKSIDTGKETETVKEAFQRDQAVQVENSDAIPAHHAEIIAKTNMGVLPTPLYSELEDPESFRKRKE</sequence>
<reference evidence="2" key="1">
    <citation type="submission" date="2019-11" db="EMBL/GenBank/DDBJ databases">
        <title>Genome sequence of Heliorestis convoluta strain HH, an alkaliphilic and minimalistic phototrophic bacterium from a soda lake in Egypt.</title>
        <authorList>
            <person name="Dewey E.D."/>
            <person name="Stokes L.M."/>
            <person name="Burchell B.M."/>
            <person name="Shaffer K.N."/>
            <person name="Huntington A.M."/>
            <person name="Baker J.M."/>
            <person name="Nadendla S."/>
            <person name="Giglio M.G."/>
            <person name="Touchman J.W."/>
            <person name="Blankenship R.E."/>
            <person name="Madigan M.T."/>
            <person name="Sattley W.M."/>
        </authorList>
    </citation>
    <scope>NUCLEOTIDE SEQUENCE [LARGE SCALE GENOMIC DNA]</scope>
    <source>
        <strain evidence="2">HH</strain>
    </source>
</reference>
<dbReference type="OrthoDB" id="9927927at2"/>
<gene>
    <name evidence="1" type="ORF">FTV88_2433</name>
</gene>
<proteinExistence type="predicted"/>
<evidence type="ECO:0000313" key="2">
    <source>
        <dbReference type="Proteomes" id="UP000366051"/>
    </source>
</evidence>
<dbReference type="AlphaFoldDB" id="A0A5Q2N2M7"/>